<evidence type="ECO:0000256" key="9">
    <source>
        <dbReference type="ARBA" id="ARBA00023180"/>
    </source>
</evidence>
<dbReference type="InterPro" id="IPR051830">
    <property type="entry name" value="NOTCH_homolog"/>
</dbReference>
<dbReference type="Proteomes" id="UP000035682">
    <property type="component" value="Unplaced"/>
</dbReference>
<evidence type="ECO:0000256" key="8">
    <source>
        <dbReference type="ARBA" id="ARBA00023157"/>
    </source>
</evidence>
<dbReference type="PROSITE" id="PS51051">
    <property type="entry name" value="DSL"/>
    <property type="match status" value="1"/>
</dbReference>
<dbReference type="InterPro" id="IPR011651">
    <property type="entry name" value="Notch_ligand_N"/>
</dbReference>
<reference evidence="19" key="2">
    <citation type="submission" date="2020-12" db="UniProtKB">
        <authorList>
            <consortium name="WormBaseParasite"/>
        </authorList>
    </citation>
    <scope>IDENTIFICATION</scope>
</reference>
<name>A0A090L7A1_STRRB</name>
<evidence type="ECO:0000256" key="2">
    <source>
        <dbReference type="ARBA" id="ARBA00022473"/>
    </source>
</evidence>
<comment type="function">
    <text evidence="12">Putative Notch ligand involved in the mediation of Notch signaling.</text>
</comment>
<evidence type="ECO:0000256" key="13">
    <source>
        <dbReference type="SAM" id="Phobius"/>
    </source>
</evidence>
<dbReference type="InterPro" id="IPR001881">
    <property type="entry name" value="EGF-like_Ca-bd_dom"/>
</dbReference>
<dbReference type="WBParaSite" id="SRAE_1000226400.1">
    <property type="protein sequence ID" value="SRAE_1000226400.1"/>
    <property type="gene ID" value="WBGene00258878"/>
</dbReference>
<dbReference type="CTD" id="36376373"/>
<keyword evidence="7 12" id="KW-0472">Membrane</keyword>
<feature type="transmembrane region" description="Helical" evidence="13">
    <location>
        <begin position="384"/>
        <end position="407"/>
    </location>
</feature>
<feature type="domain" description="DSL" evidence="16">
    <location>
        <begin position="150"/>
        <end position="194"/>
    </location>
</feature>
<proteinExistence type="predicted"/>
<gene>
    <name evidence="17 19 20" type="ORF">SRAE_1000226400</name>
</gene>
<evidence type="ECO:0000313" key="20">
    <source>
        <dbReference type="WormBase" id="SRAE_1000226400"/>
    </source>
</evidence>
<dbReference type="AlphaFoldDB" id="A0A090L7A1"/>
<dbReference type="GO" id="GO:0007219">
    <property type="term" value="P:Notch signaling pathway"/>
    <property type="evidence" value="ECO:0007669"/>
    <property type="project" value="InterPro"/>
</dbReference>
<feature type="domain" description="EGF-like" evidence="15">
    <location>
        <begin position="301"/>
        <end position="341"/>
    </location>
</feature>
<keyword evidence="8 10" id="KW-1015">Disulfide bond</keyword>
<comment type="subcellular location">
    <subcellularLocation>
        <location evidence="1 12">Membrane</location>
        <topology evidence="1 12">Single-pass type I membrane protein</topology>
    </subcellularLocation>
</comment>
<dbReference type="SMART" id="SM00181">
    <property type="entry name" value="EGF"/>
    <property type="match status" value="4"/>
</dbReference>
<reference evidence="17 18" key="1">
    <citation type="submission" date="2014-09" db="EMBL/GenBank/DDBJ databases">
        <authorList>
            <person name="Martin A.A."/>
        </authorList>
    </citation>
    <scope>NUCLEOTIDE SEQUENCE</scope>
    <source>
        <strain evidence="18">ED321</strain>
        <strain evidence="17">ED321 Heterogonic</strain>
    </source>
</reference>
<dbReference type="PROSITE" id="PS00022">
    <property type="entry name" value="EGF_1"/>
    <property type="match status" value="4"/>
</dbReference>
<dbReference type="Pfam" id="PF01414">
    <property type="entry name" value="DSL"/>
    <property type="match status" value="1"/>
</dbReference>
<dbReference type="RefSeq" id="XP_024503209.1">
    <property type="nucleotide sequence ID" value="XM_024649320.1"/>
</dbReference>
<evidence type="ECO:0000259" key="16">
    <source>
        <dbReference type="PROSITE" id="PS51051"/>
    </source>
</evidence>
<sequence length="516" mass="58254">MNIIIILLFFFINIFSYISSKGVLEVKLISFISKSISPIEINVCIKEYQTIVEDTGDCRFGTKSIILPKGYYIPEANSNISHVLIFPFDMTWPKSHSLIVKGKLLNNDEVKVNDSVVIIYKQSFLHSGNLFLDVGKAENTNASIHFFSSIKCDVNYYGTDCSKICYSNVFENEHVECDQNGKPICKEGWSGIKCDQPICKFGCGLNGKCVAPDTCDCLSGYTGKSCEECLPSVGCQNGYCKNKGNECICNEGWAGEFCEIDIEPCHKKNKCKNNGVCLNGKDGSVRCECKGRFYGKYCQHEKISCSSFPCQNGGTCVMTSDGSEFKPVCDCLPSFFGKYCQSTKDTNDYVEDIIVETNEIIDKKGVINEIELEEVKIKKNITSYIQWNFINIIVVLSLLIVIAFLIATRKKKITRNPTFSIVGKYHTEELNPSRLEKASKYPLSSNYINYTMENVYSYEPFSSILEKSRNFENVISEPQIENGIKHFKCEKNNEYDDLYSEVYSTISDRMGSKTQL</sequence>
<evidence type="ECO:0000256" key="12">
    <source>
        <dbReference type="RuleBase" id="RU280815"/>
    </source>
</evidence>
<evidence type="ECO:0000256" key="10">
    <source>
        <dbReference type="PROSITE-ProRule" id="PRU00076"/>
    </source>
</evidence>
<keyword evidence="3 10" id="KW-0245">EGF-like domain</keyword>
<evidence type="ECO:0000256" key="3">
    <source>
        <dbReference type="ARBA" id="ARBA00022536"/>
    </source>
</evidence>
<dbReference type="WormBase" id="SRAE_1000226400">
    <property type="protein sequence ID" value="SRP07475"/>
    <property type="gene ID" value="WBGene00258878"/>
</dbReference>
<feature type="disulfide bond" evidence="10">
    <location>
        <begin position="217"/>
        <end position="226"/>
    </location>
</feature>
<dbReference type="PANTHER" id="PTHR24033:SF232">
    <property type="entry name" value="LAMININ SUBUNIT GAMMA-2-RELATED"/>
    <property type="match status" value="1"/>
</dbReference>
<dbReference type="GO" id="GO:0032502">
    <property type="term" value="P:developmental process"/>
    <property type="evidence" value="ECO:0007669"/>
    <property type="project" value="UniProtKB-ARBA"/>
</dbReference>
<evidence type="ECO:0000259" key="15">
    <source>
        <dbReference type="PROSITE" id="PS50026"/>
    </source>
</evidence>
<feature type="disulfide bond" evidence="10">
    <location>
        <begin position="199"/>
        <end position="209"/>
    </location>
</feature>
<dbReference type="PROSITE" id="PS01186">
    <property type="entry name" value="EGF_2"/>
    <property type="match status" value="1"/>
</dbReference>
<evidence type="ECO:0000313" key="18">
    <source>
        <dbReference type="Proteomes" id="UP000035682"/>
    </source>
</evidence>
<feature type="disulfide bond" evidence="11">
    <location>
        <begin position="185"/>
        <end position="194"/>
    </location>
</feature>
<dbReference type="Gene3D" id="2.10.25.140">
    <property type="match status" value="1"/>
</dbReference>
<feature type="domain" description="EGF-like" evidence="15">
    <location>
        <begin position="195"/>
        <end position="227"/>
    </location>
</feature>
<dbReference type="GO" id="GO:0016020">
    <property type="term" value="C:membrane"/>
    <property type="evidence" value="ECO:0007669"/>
    <property type="project" value="UniProtKB-SubCell"/>
</dbReference>
<evidence type="ECO:0000256" key="11">
    <source>
        <dbReference type="PROSITE-ProRule" id="PRU00377"/>
    </source>
</evidence>
<dbReference type="SMART" id="SM00051">
    <property type="entry name" value="DSL"/>
    <property type="match status" value="1"/>
</dbReference>
<dbReference type="Pfam" id="PF00008">
    <property type="entry name" value="EGF"/>
    <property type="match status" value="1"/>
</dbReference>
<dbReference type="InterPro" id="IPR000742">
    <property type="entry name" value="EGF"/>
</dbReference>
<organism evidence="17">
    <name type="scientific">Strongyloides ratti</name>
    <name type="common">Parasitic roundworm</name>
    <dbReference type="NCBI Taxonomy" id="34506"/>
    <lineage>
        <taxon>Eukaryota</taxon>
        <taxon>Metazoa</taxon>
        <taxon>Ecdysozoa</taxon>
        <taxon>Nematoda</taxon>
        <taxon>Chromadorea</taxon>
        <taxon>Rhabditida</taxon>
        <taxon>Tylenchina</taxon>
        <taxon>Panagrolaimomorpha</taxon>
        <taxon>Strongyloidoidea</taxon>
        <taxon>Strongyloididae</taxon>
        <taxon>Strongyloides</taxon>
    </lineage>
</organism>
<keyword evidence="18" id="KW-1185">Reference proteome</keyword>
<dbReference type="SUPFAM" id="SSF57196">
    <property type="entry name" value="EGF/Laminin"/>
    <property type="match status" value="2"/>
</dbReference>
<dbReference type="SMART" id="SM00179">
    <property type="entry name" value="EGF_CA"/>
    <property type="match status" value="1"/>
</dbReference>
<keyword evidence="9" id="KW-0325">Glycoprotein</keyword>
<evidence type="ECO:0000313" key="17">
    <source>
        <dbReference type="EMBL" id="CEF64008.1"/>
    </source>
</evidence>
<evidence type="ECO:0000313" key="19">
    <source>
        <dbReference type="WBParaSite" id="SRAE_1000226400.1"/>
    </source>
</evidence>
<keyword evidence="4 12" id="KW-0812">Transmembrane</keyword>
<evidence type="ECO:0000256" key="7">
    <source>
        <dbReference type="ARBA" id="ARBA00023136"/>
    </source>
</evidence>
<feature type="domain" description="EGF-like" evidence="15">
    <location>
        <begin position="261"/>
        <end position="299"/>
    </location>
</feature>
<dbReference type="EMBL" id="LN609528">
    <property type="protein sequence ID" value="CEF64008.1"/>
    <property type="molecule type" value="Genomic_DNA"/>
</dbReference>
<comment type="caution">
    <text evidence="10">Lacks conserved residue(s) required for the propagation of feature annotation.</text>
</comment>
<keyword evidence="5 12" id="KW-0677">Repeat</keyword>
<dbReference type="CDD" id="cd00054">
    <property type="entry name" value="EGF_CA"/>
    <property type="match status" value="2"/>
</dbReference>
<dbReference type="InterPro" id="IPR001774">
    <property type="entry name" value="DSL"/>
</dbReference>
<keyword evidence="6 12" id="KW-1133">Transmembrane helix</keyword>
<evidence type="ECO:0000256" key="4">
    <source>
        <dbReference type="ARBA" id="ARBA00022692"/>
    </source>
</evidence>
<feature type="disulfide bond" evidence="10">
    <location>
        <begin position="289"/>
        <end position="298"/>
    </location>
</feature>
<dbReference type="STRING" id="34506.A0A090L7A1"/>
<evidence type="ECO:0000256" key="14">
    <source>
        <dbReference type="SAM" id="SignalP"/>
    </source>
</evidence>
<feature type="chain" id="PRO_5015030534" description="Delta-like protein" evidence="14">
    <location>
        <begin position="21"/>
        <end position="516"/>
    </location>
</feature>
<feature type="disulfide bond" evidence="11">
    <location>
        <begin position="165"/>
        <end position="177"/>
    </location>
</feature>
<dbReference type="Gene3D" id="2.10.25.10">
    <property type="entry name" value="Laminin"/>
    <property type="match status" value="3"/>
</dbReference>
<accession>A0A090L7A1</accession>
<feature type="disulfide bond" evidence="11">
    <location>
        <begin position="152"/>
        <end position="161"/>
    </location>
</feature>
<feature type="signal peptide" evidence="14">
    <location>
        <begin position="1"/>
        <end position="20"/>
    </location>
</feature>
<evidence type="ECO:0000256" key="5">
    <source>
        <dbReference type="ARBA" id="ARBA00022737"/>
    </source>
</evidence>
<dbReference type="Gene3D" id="2.60.40.3510">
    <property type="match status" value="1"/>
</dbReference>
<dbReference type="Pfam" id="PF07657">
    <property type="entry name" value="MNNL"/>
    <property type="match status" value="1"/>
</dbReference>
<keyword evidence="2 12" id="KW-0217">Developmental protein</keyword>
<feature type="disulfide bond" evidence="10">
    <location>
        <begin position="331"/>
        <end position="340"/>
    </location>
</feature>
<protein>
    <recommendedName>
        <fullName evidence="12">Delta-like protein</fullName>
    </recommendedName>
</protein>
<dbReference type="PANTHER" id="PTHR24033">
    <property type="entry name" value="EGF-LIKE DOMAIN-CONTAINING PROTEIN"/>
    <property type="match status" value="1"/>
</dbReference>
<evidence type="ECO:0000256" key="6">
    <source>
        <dbReference type="ARBA" id="ARBA00022989"/>
    </source>
</evidence>
<keyword evidence="12 14" id="KW-0732">Signal</keyword>
<dbReference type="PROSITE" id="PS50026">
    <property type="entry name" value="EGF_3"/>
    <property type="match status" value="3"/>
</dbReference>
<dbReference type="GeneID" id="36376373"/>
<evidence type="ECO:0000256" key="1">
    <source>
        <dbReference type="ARBA" id="ARBA00004479"/>
    </source>
</evidence>
<dbReference type="OrthoDB" id="5912267at2759"/>
<dbReference type="GO" id="GO:0005509">
    <property type="term" value="F:calcium ion binding"/>
    <property type="evidence" value="ECO:0007669"/>
    <property type="project" value="InterPro"/>
</dbReference>